<keyword evidence="2" id="KW-0328">Glycosyltransferase</keyword>
<dbReference type="GO" id="GO:0016758">
    <property type="term" value="F:hexosyltransferase activity"/>
    <property type="evidence" value="ECO:0007669"/>
    <property type="project" value="TreeGrafter"/>
</dbReference>
<protein>
    <submittedName>
        <fullName evidence="2">Glycosyltransferase family 4 protein</fullName>
        <ecNumber evidence="2">2.4.-.-</ecNumber>
    </submittedName>
</protein>
<dbReference type="RefSeq" id="WP_340330547.1">
    <property type="nucleotide sequence ID" value="NZ_JAZHOF010000006.1"/>
</dbReference>
<name>A0AAW9RVB4_9HYPH</name>
<dbReference type="Gene3D" id="3.40.50.2000">
    <property type="entry name" value="Glycogen Phosphorylase B"/>
    <property type="match status" value="2"/>
</dbReference>
<dbReference type="InterPro" id="IPR050194">
    <property type="entry name" value="Glycosyltransferase_grp1"/>
</dbReference>
<dbReference type="EMBL" id="JAZHOF010000006">
    <property type="protein sequence ID" value="MEJ8572848.1"/>
    <property type="molecule type" value="Genomic_DNA"/>
</dbReference>
<dbReference type="SUPFAM" id="SSF53756">
    <property type="entry name" value="UDP-Glycosyltransferase/glycogen phosphorylase"/>
    <property type="match status" value="1"/>
</dbReference>
<feature type="domain" description="Glycosyl transferase family 1" evidence="1">
    <location>
        <begin position="171"/>
        <end position="329"/>
    </location>
</feature>
<dbReference type="CDD" id="cd03801">
    <property type="entry name" value="GT4_PimA-like"/>
    <property type="match status" value="1"/>
</dbReference>
<keyword evidence="3" id="KW-1185">Reference proteome</keyword>
<evidence type="ECO:0000313" key="3">
    <source>
        <dbReference type="Proteomes" id="UP001378188"/>
    </source>
</evidence>
<dbReference type="PANTHER" id="PTHR45947:SF3">
    <property type="entry name" value="SULFOQUINOVOSYL TRANSFERASE SQD2"/>
    <property type="match status" value="1"/>
</dbReference>
<evidence type="ECO:0000259" key="1">
    <source>
        <dbReference type="Pfam" id="PF00534"/>
    </source>
</evidence>
<dbReference type="Proteomes" id="UP001378188">
    <property type="component" value="Unassembled WGS sequence"/>
</dbReference>
<dbReference type="InterPro" id="IPR001296">
    <property type="entry name" value="Glyco_trans_1"/>
</dbReference>
<dbReference type="Pfam" id="PF00534">
    <property type="entry name" value="Glycos_transf_1"/>
    <property type="match status" value="1"/>
</dbReference>
<dbReference type="AlphaFoldDB" id="A0AAW9RVB4"/>
<organism evidence="2 3">
    <name type="scientific">Microbaculum marinum</name>
    <dbReference type="NCBI Taxonomy" id="1764581"/>
    <lineage>
        <taxon>Bacteria</taxon>
        <taxon>Pseudomonadati</taxon>
        <taxon>Pseudomonadota</taxon>
        <taxon>Alphaproteobacteria</taxon>
        <taxon>Hyphomicrobiales</taxon>
        <taxon>Tepidamorphaceae</taxon>
        <taxon>Microbaculum</taxon>
    </lineage>
</organism>
<accession>A0AAW9RVB4</accession>
<dbReference type="PANTHER" id="PTHR45947">
    <property type="entry name" value="SULFOQUINOVOSYL TRANSFERASE SQD2"/>
    <property type="match status" value="1"/>
</dbReference>
<gene>
    <name evidence="2" type="ORF">V3328_15260</name>
</gene>
<dbReference type="EC" id="2.4.-.-" evidence="2"/>
<reference evidence="2 3" key="1">
    <citation type="submission" date="2024-02" db="EMBL/GenBank/DDBJ databases">
        <title>Genome analysis and characterization of Microbaculum marinisediminis sp. nov., isolated from marine sediment.</title>
        <authorList>
            <person name="Du Z.-J."/>
            <person name="Ye Y.-Q."/>
            <person name="Zhang Z.-R."/>
            <person name="Yuan S.-M."/>
            <person name="Zhang X.-Y."/>
        </authorList>
    </citation>
    <scope>NUCLEOTIDE SEQUENCE [LARGE SCALE GENOMIC DNA]</scope>
    <source>
        <strain evidence="2 3">SDUM1044001</strain>
    </source>
</reference>
<keyword evidence="2" id="KW-0808">Transferase</keyword>
<comment type="caution">
    <text evidence="2">The sequence shown here is derived from an EMBL/GenBank/DDBJ whole genome shotgun (WGS) entry which is preliminary data.</text>
</comment>
<evidence type="ECO:0000313" key="2">
    <source>
        <dbReference type="EMBL" id="MEJ8572848.1"/>
    </source>
</evidence>
<proteinExistence type="predicted"/>
<sequence>MTKTVHVAAQFLSPGSGGIARCARLTLLALRKDTSVAGAFAVQDTEATTIAGVETRPFSGRRLPFLAAHTAHAMGSDLVFYDFPGTARAHRLLALAKKPYALWVHGWEVWRENLRPDYADAIRRADAVFVNSNHTLSRLNESIPGLHNLQVCWLGTERDIDGAGRMPPTSGNEKIVLFVGRNDELFDKGQDVLIDVWPKVVGRVPEAKLCFVGGGSELERLRSLVSASPVRDTIRVLGYLPDGAVSELYMRARLFAMISRVEGFGLVFAEAMSYGVPVLTSLEDASQEVNRDGVTGYSVSRSDPDLLVEQIVDILADDGLHDRLSRGAFQHWADNFSFTAFADRFRQAAGRARLL</sequence>